<evidence type="ECO:0000313" key="1">
    <source>
        <dbReference type="EMBL" id="ETV88288.1"/>
    </source>
</evidence>
<name>W4HAZ6_APHAT</name>
<feature type="non-terminal residue" evidence="1">
    <location>
        <position position="1"/>
    </location>
</feature>
<dbReference type="PANTHER" id="PTHR47169">
    <property type="entry name" value="OS01G0541250 PROTEIN"/>
    <property type="match status" value="1"/>
</dbReference>
<dbReference type="Gene3D" id="3.30.420.10">
    <property type="entry name" value="Ribonuclease H-like superfamily/Ribonuclease H"/>
    <property type="match status" value="1"/>
</dbReference>
<dbReference type="RefSeq" id="XP_009823151.1">
    <property type="nucleotide sequence ID" value="XM_009824849.1"/>
</dbReference>
<organism evidence="1">
    <name type="scientific">Aphanomyces astaci</name>
    <name type="common">Crayfish plague agent</name>
    <dbReference type="NCBI Taxonomy" id="112090"/>
    <lineage>
        <taxon>Eukaryota</taxon>
        <taxon>Sar</taxon>
        <taxon>Stramenopiles</taxon>
        <taxon>Oomycota</taxon>
        <taxon>Saprolegniomycetes</taxon>
        <taxon>Saprolegniales</taxon>
        <taxon>Verrucalvaceae</taxon>
        <taxon>Aphanomyces</taxon>
    </lineage>
</organism>
<reference evidence="1" key="1">
    <citation type="submission" date="2013-12" db="EMBL/GenBank/DDBJ databases">
        <title>The Genome Sequence of Aphanomyces astaci APO3.</title>
        <authorList>
            <consortium name="The Broad Institute Genomics Platform"/>
            <person name="Russ C."/>
            <person name="Tyler B."/>
            <person name="van West P."/>
            <person name="Dieguez-Uribeondo J."/>
            <person name="Young S.K."/>
            <person name="Zeng Q."/>
            <person name="Gargeya S."/>
            <person name="Fitzgerald M."/>
            <person name="Abouelleil A."/>
            <person name="Alvarado L."/>
            <person name="Chapman S.B."/>
            <person name="Gainer-Dewar J."/>
            <person name="Goldberg J."/>
            <person name="Griggs A."/>
            <person name="Gujja S."/>
            <person name="Hansen M."/>
            <person name="Howarth C."/>
            <person name="Imamovic A."/>
            <person name="Ireland A."/>
            <person name="Larimer J."/>
            <person name="McCowan C."/>
            <person name="Murphy C."/>
            <person name="Pearson M."/>
            <person name="Poon T.W."/>
            <person name="Priest M."/>
            <person name="Roberts A."/>
            <person name="Saif S."/>
            <person name="Shea T."/>
            <person name="Sykes S."/>
            <person name="Wortman J."/>
            <person name="Nusbaum C."/>
            <person name="Birren B."/>
        </authorList>
    </citation>
    <scope>NUCLEOTIDE SEQUENCE [LARGE SCALE GENOMIC DNA]</scope>
    <source>
        <strain evidence="1">APO3</strain>
    </source>
</reference>
<proteinExistence type="predicted"/>
<dbReference type="VEuPathDB" id="FungiDB:H257_01580"/>
<protein>
    <recommendedName>
        <fullName evidence="2">Tc1-like transposase DDE domain-containing protein</fullName>
    </recommendedName>
</protein>
<dbReference type="GO" id="GO:0003676">
    <property type="term" value="F:nucleic acid binding"/>
    <property type="evidence" value="ECO:0007669"/>
    <property type="project" value="InterPro"/>
</dbReference>
<evidence type="ECO:0008006" key="2">
    <source>
        <dbReference type="Google" id="ProtNLM"/>
    </source>
</evidence>
<dbReference type="InterPro" id="IPR036397">
    <property type="entry name" value="RNaseH_sf"/>
</dbReference>
<dbReference type="EMBL" id="KI913115">
    <property type="protein sequence ID" value="ETV88288.1"/>
    <property type="molecule type" value="Genomic_DNA"/>
</dbReference>
<sequence length="278" mass="31024">VMFLSAVARPRWDNEKSALVDGKIGTWHFTEQVPVIRASRNRPAGTLETKPVSVTRDMYRAMLIDHVIPAIKAKWPVGESRRIIIQQDNARPHVPPLDSRIVDACTSDGWMMELKYQPPNSPDLNVLDLGFFRAIQSLQEKNYSRNVDDIVAASDEAWKQVEPMTLNANFLTLQCCMHEVIRVAGNNNYKIPHMKKASLALKGMLPEVVAADVDVLNDGFALLRATDMAKKVDDLSAEVAEALDMCEFSSQMEKLAVDGELDEDIEGDLANLLGLLEH</sequence>
<gene>
    <name evidence="1" type="ORF">H257_01580</name>
</gene>
<accession>W4HAZ6</accession>
<dbReference type="PANTHER" id="PTHR47169:SF2">
    <property type="entry name" value="OS01G0541250 PROTEIN"/>
    <property type="match status" value="1"/>
</dbReference>
<dbReference type="AlphaFoldDB" id="W4HAZ6"/>
<dbReference type="OrthoDB" id="77932at2759"/>
<dbReference type="GeneID" id="20803576"/>